<name>A0A413HA35_9BACE</name>
<sequence>MTYDIPTMVSEVTGVLKSLIAPPSLSRDKAKVRFFRWDPSCVEERRPIVQCEYEITVRGDDSRLIFINNPI</sequence>
<dbReference type="OrthoDB" id="9792335at2"/>
<dbReference type="EMBL" id="QSCF01000003">
    <property type="protein sequence ID" value="RGX80552.1"/>
    <property type="molecule type" value="Genomic_DNA"/>
</dbReference>
<organism evidence="1 2">
    <name type="scientific">Bacteroides stercorirosoris</name>
    <dbReference type="NCBI Taxonomy" id="871324"/>
    <lineage>
        <taxon>Bacteria</taxon>
        <taxon>Pseudomonadati</taxon>
        <taxon>Bacteroidota</taxon>
        <taxon>Bacteroidia</taxon>
        <taxon>Bacteroidales</taxon>
        <taxon>Bacteroidaceae</taxon>
        <taxon>Bacteroides</taxon>
    </lineage>
</organism>
<evidence type="ECO:0000313" key="1">
    <source>
        <dbReference type="EMBL" id="RGX80552.1"/>
    </source>
</evidence>
<evidence type="ECO:0000313" key="2">
    <source>
        <dbReference type="Proteomes" id="UP000286075"/>
    </source>
</evidence>
<dbReference type="RefSeq" id="WP_117986569.1">
    <property type="nucleotide sequence ID" value="NZ_CABMFG010000003.1"/>
</dbReference>
<comment type="caution">
    <text evidence="1">The sequence shown here is derived from an EMBL/GenBank/DDBJ whole genome shotgun (WGS) entry which is preliminary data.</text>
</comment>
<dbReference type="Proteomes" id="UP000286075">
    <property type="component" value="Unassembled WGS sequence"/>
</dbReference>
<reference evidence="1 2" key="1">
    <citation type="submission" date="2018-08" db="EMBL/GenBank/DDBJ databases">
        <title>A genome reference for cultivated species of the human gut microbiota.</title>
        <authorList>
            <person name="Zou Y."/>
            <person name="Xue W."/>
            <person name="Luo G."/>
        </authorList>
    </citation>
    <scope>NUCLEOTIDE SEQUENCE [LARGE SCALE GENOMIC DNA]</scope>
    <source>
        <strain evidence="1 2">OF03-9BH</strain>
    </source>
</reference>
<accession>A0A413HA35</accession>
<gene>
    <name evidence="1" type="ORF">DXA68_02965</name>
</gene>
<protein>
    <submittedName>
        <fullName evidence="1">Uncharacterized protein</fullName>
    </submittedName>
</protein>
<dbReference type="AlphaFoldDB" id="A0A413HA35"/>
<proteinExistence type="predicted"/>